<dbReference type="HAMAP" id="MF_00278">
    <property type="entry name" value="HisH"/>
    <property type="match status" value="1"/>
</dbReference>
<dbReference type="GO" id="GO:0005737">
    <property type="term" value="C:cytoplasm"/>
    <property type="evidence" value="ECO:0007669"/>
    <property type="project" value="UniProtKB-SubCell"/>
</dbReference>
<evidence type="ECO:0000259" key="12">
    <source>
        <dbReference type="Pfam" id="PF00117"/>
    </source>
</evidence>
<evidence type="ECO:0000256" key="7">
    <source>
        <dbReference type="ARBA" id="ARBA00023239"/>
    </source>
</evidence>
<dbReference type="GO" id="GO:0004359">
    <property type="term" value="F:glutaminase activity"/>
    <property type="evidence" value="ECO:0007669"/>
    <property type="project" value="UniProtKB-EC"/>
</dbReference>
<evidence type="ECO:0000256" key="3">
    <source>
        <dbReference type="ARBA" id="ARBA00022605"/>
    </source>
</evidence>
<protein>
    <recommendedName>
        <fullName evidence="10">Imidazole glycerol phosphate synthase subunit HisH</fullName>
        <ecNumber evidence="10">4.3.2.10</ecNumber>
    </recommendedName>
    <alternativeName>
        <fullName evidence="10">IGP synthase glutaminase subunit</fullName>
        <ecNumber evidence="10">3.5.1.2</ecNumber>
    </alternativeName>
    <alternativeName>
        <fullName evidence="10">IGP synthase subunit HisH</fullName>
    </alternativeName>
    <alternativeName>
        <fullName evidence="10">ImGP synthase subunit HisH</fullName>
        <shortName evidence="10">IGPS subunit HisH</shortName>
    </alternativeName>
</protein>
<dbReference type="GO" id="GO:0000105">
    <property type="term" value="P:L-histidine biosynthetic process"/>
    <property type="evidence" value="ECO:0007669"/>
    <property type="project" value="UniProtKB-UniRule"/>
</dbReference>
<dbReference type="PROSITE" id="PS51274">
    <property type="entry name" value="GATASE_COBBQ"/>
    <property type="match status" value="1"/>
</dbReference>
<dbReference type="RefSeq" id="WP_149677692.1">
    <property type="nucleotide sequence ID" value="NZ_DAONMB010000038.1"/>
</dbReference>
<dbReference type="InterPro" id="IPR010139">
    <property type="entry name" value="Imidazole-glycPsynth_HisH"/>
</dbReference>
<dbReference type="InterPro" id="IPR017926">
    <property type="entry name" value="GATASE"/>
</dbReference>
<dbReference type="AlphaFoldDB" id="A0A1M6C2D1"/>
<comment type="subcellular location">
    <subcellularLocation>
        <location evidence="10">Cytoplasm</location>
    </subcellularLocation>
</comment>
<evidence type="ECO:0000256" key="11">
    <source>
        <dbReference type="PIRSR" id="PIRSR000495-1"/>
    </source>
</evidence>
<dbReference type="CDD" id="cd01748">
    <property type="entry name" value="GATase1_IGP_Synthase"/>
    <property type="match status" value="1"/>
</dbReference>
<dbReference type="SUPFAM" id="SSF52317">
    <property type="entry name" value="Class I glutamine amidotransferase-like"/>
    <property type="match status" value="1"/>
</dbReference>
<reference evidence="13 14" key="1">
    <citation type="submission" date="2016-11" db="EMBL/GenBank/DDBJ databases">
        <authorList>
            <person name="Varghese N."/>
            <person name="Submissions S."/>
        </authorList>
    </citation>
    <scope>NUCLEOTIDE SEQUENCE [LARGE SCALE GENOMIC DNA]</scope>
    <source>
        <strain evidence="13 14">DSM 19027</strain>
    </source>
</reference>
<keyword evidence="5 10" id="KW-0315">Glutamine amidotransferase</keyword>
<keyword evidence="4 10" id="KW-0378">Hydrolase</keyword>
<dbReference type="PROSITE" id="PS51273">
    <property type="entry name" value="GATASE_TYPE_1"/>
    <property type="match status" value="1"/>
</dbReference>
<dbReference type="EC" id="3.5.1.2" evidence="10"/>
<keyword evidence="7 10" id="KW-0456">Lyase</keyword>
<dbReference type="PANTHER" id="PTHR42701:SF1">
    <property type="entry name" value="IMIDAZOLE GLYCEROL PHOSPHATE SYNTHASE SUBUNIT HISH"/>
    <property type="match status" value="1"/>
</dbReference>
<comment type="catalytic activity">
    <reaction evidence="9 10">
        <text>L-glutamine + H2O = L-glutamate + NH4(+)</text>
        <dbReference type="Rhea" id="RHEA:15889"/>
        <dbReference type="ChEBI" id="CHEBI:15377"/>
        <dbReference type="ChEBI" id="CHEBI:28938"/>
        <dbReference type="ChEBI" id="CHEBI:29985"/>
        <dbReference type="ChEBI" id="CHEBI:58359"/>
        <dbReference type="EC" id="3.5.1.2"/>
    </reaction>
</comment>
<keyword evidence="6 10" id="KW-0368">Histidine biosynthesis</keyword>
<keyword evidence="14" id="KW-1185">Reference proteome</keyword>
<dbReference type="EMBL" id="FQZP01000004">
    <property type="protein sequence ID" value="SHI54914.1"/>
    <property type="molecule type" value="Genomic_DNA"/>
</dbReference>
<feature type="active site" description="Nucleophile" evidence="10 11">
    <location>
        <position position="79"/>
    </location>
</feature>
<dbReference type="InterPro" id="IPR029062">
    <property type="entry name" value="Class_I_gatase-like"/>
</dbReference>
<comment type="function">
    <text evidence="10">IGPS catalyzes the conversion of PRFAR and glutamine to IGP, AICAR and glutamate. The HisH subunit catalyzes the hydrolysis of glutamine to glutamate and ammonia as part of the synthesis of IGP and AICAR. The resulting ammonia molecule is channeled to the active site of HisF.</text>
</comment>
<dbReference type="GO" id="GO:0000107">
    <property type="term" value="F:imidazoleglycerol-phosphate synthase activity"/>
    <property type="evidence" value="ECO:0007669"/>
    <property type="project" value="UniProtKB-UniRule"/>
</dbReference>
<dbReference type="PIRSF" id="PIRSF000495">
    <property type="entry name" value="Amidotransf_hisH"/>
    <property type="match status" value="1"/>
</dbReference>
<keyword evidence="3 10" id="KW-0028">Amino-acid biosynthesis</keyword>
<dbReference type="Gene3D" id="3.40.50.880">
    <property type="match status" value="1"/>
</dbReference>
<comment type="catalytic activity">
    <reaction evidence="8 10">
        <text>5-[(5-phospho-1-deoxy-D-ribulos-1-ylimino)methylamino]-1-(5-phospho-beta-D-ribosyl)imidazole-4-carboxamide + L-glutamine = D-erythro-1-(imidazol-4-yl)glycerol 3-phosphate + 5-amino-1-(5-phospho-beta-D-ribosyl)imidazole-4-carboxamide + L-glutamate + H(+)</text>
        <dbReference type="Rhea" id="RHEA:24793"/>
        <dbReference type="ChEBI" id="CHEBI:15378"/>
        <dbReference type="ChEBI" id="CHEBI:29985"/>
        <dbReference type="ChEBI" id="CHEBI:58278"/>
        <dbReference type="ChEBI" id="CHEBI:58359"/>
        <dbReference type="ChEBI" id="CHEBI:58475"/>
        <dbReference type="ChEBI" id="CHEBI:58525"/>
        <dbReference type="EC" id="4.3.2.10"/>
    </reaction>
</comment>
<name>A0A1M6C2D1_9FIRM</name>
<evidence type="ECO:0000256" key="8">
    <source>
        <dbReference type="ARBA" id="ARBA00047838"/>
    </source>
</evidence>
<evidence type="ECO:0000256" key="9">
    <source>
        <dbReference type="ARBA" id="ARBA00049534"/>
    </source>
</evidence>
<dbReference type="OrthoDB" id="9807137at2"/>
<gene>
    <name evidence="10" type="primary">hisH</name>
    <name evidence="13" type="ORF">SAMN05444373_100417</name>
</gene>
<evidence type="ECO:0000256" key="6">
    <source>
        <dbReference type="ARBA" id="ARBA00023102"/>
    </source>
</evidence>
<feature type="domain" description="Glutamine amidotransferase" evidence="12">
    <location>
        <begin position="4"/>
        <end position="203"/>
    </location>
</feature>
<organism evidence="13 14">
    <name type="scientific">Thermoclostridium caenicola</name>
    <dbReference type="NCBI Taxonomy" id="659425"/>
    <lineage>
        <taxon>Bacteria</taxon>
        <taxon>Bacillati</taxon>
        <taxon>Bacillota</taxon>
        <taxon>Clostridia</taxon>
        <taxon>Eubacteriales</taxon>
        <taxon>Oscillospiraceae</taxon>
        <taxon>Thermoclostridium</taxon>
    </lineage>
</organism>
<evidence type="ECO:0000256" key="1">
    <source>
        <dbReference type="ARBA" id="ARBA00005091"/>
    </source>
</evidence>
<dbReference type="Pfam" id="PF00117">
    <property type="entry name" value="GATase"/>
    <property type="match status" value="1"/>
</dbReference>
<sequence length="209" mass="22861">MIAIVDYNAGNIRSVQKAFEYAGASCLVTSSPDEILSADGVILPGVGAFADCFGNLKERGLDRVVRQCLEKGMPFLGICLGLQMLFEYSEESGTEGGRAEGMGIFKGSVRQFPLDMGLKVPQIGWNSLEMARDCVLFEGLPPTPYVYYVHSYYVDAEDKSLVAARSRYGILYDSAIARGNIFAVQFHPEKSGDVGLVIIRNFMKVVYGV</sequence>
<dbReference type="EC" id="4.3.2.10" evidence="10"/>
<evidence type="ECO:0000256" key="5">
    <source>
        <dbReference type="ARBA" id="ARBA00022962"/>
    </source>
</evidence>
<feature type="active site" evidence="10 11">
    <location>
        <position position="187"/>
    </location>
</feature>
<feature type="active site" evidence="10 11">
    <location>
        <position position="189"/>
    </location>
</feature>
<dbReference type="GO" id="GO:0016829">
    <property type="term" value="F:lyase activity"/>
    <property type="evidence" value="ECO:0007669"/>
    <property type="project" value="UniProtKB-KW"/>
</dbReference>
<dbReference type="Proteomes" id="UP000324781">
    <property type="component" value="Unassembled WGS sequence"/>
</dbReference>
<dbReference type="PANTHER" id="PTHR42701">
    <property type="entry name" value="IMIDAZOLE GLYCEROL PHOSPHATE SYNTHASE SUBUNIT HISH"/>
    <property type="match status" value="1"/>
</dbReference>
<accession>A0A1M6C2D1</accession>
<dbReference type="UniPathway" id="UPA00031">
    <property type="reaction ID" value="UER00010"/>
</dbReference>
<evidence type="ECO:0000313" key="13">
    <source>
        <dbReference type="EMBL" id="SHI54914.1"/>
    </source>
</evidence>
<keyword evidence="10" id="KW-0963">Cytoplasm</keyword>
<comment type="subunit">
    <text evidence="2 10">Heterodimer of HisH and HisF.</text>
</comment>
<evidence type="ECO:0000256" key="2">
    <source>
        <dbReference type="ARBA" id="ARBA00011152"/>
    </source>
</evidence>
<comment type="pathway">
    <text evidence="1 10">Amino-acid biosynthesis; L-histidine biosynthesis; L-histidine from 5-phospho-alpha-D-ribose 1-diphosphate: step 5/9.</text>
</comment>
<evidence type="ECO:0000313" key="14">
    <source>
        <dbReference type="Proteomes" id="UP000324781"/>
    </source>
</evidence>
<evidence type="ECO:0000256" key="10">
    <source>
        <dbReference type="HAMAP-Rule" id="MF_00278"/>
    </source>
</evidence>
<proteinExistence type="inferred from homology"/>
<dbReference type="NCBIfam" id="TIGR01855">
    <property type="entry name" value="IMP_synth_hisH"/>
    <property type="match status" value="1"/>
</dbReference>
<evidence type="ECO:0000256" key="4">
    <source>
        <dbReference type="ARBA" id="ARBA00022801"/>
    </source>
</evidence>